<dbReference type="GeneID" id="63695028"/>
<evidence type="ECO:0000313" key="8">
    <source>
        <dbReference type="Proteomes" id="UP000019804"/>
    </source>
</evidence>
<dbReference type="GO" id="GO:0016020">
    <property type="term" value="C:membrane"/>
    <property type="evidence" value="ECO:0007669"/>
    <property type="project" value="UniProtKB-SubCell"/>
</dbReference>
<evidence type="ECO:0000256" key="1">
    <source>
        <dbReference type="ARBA" id="ARBA00004167"/>
    </source>
</evidence>
<organism evidence="7 8">
    <name type="scientific">Aspergillus ruber (strain CBS 135680)</name>
    <dbReference type="NCBI Taxonomy" id="1388766"/>
    <lineage>
        <taxon>Eukaryota</taxon>
        <taxon>Fungi</taxon>
        <taxon>Dikarya</taxon>
        <taxon>Ascomycota</taxon>
        <taxon>Pezizomycotina</taxon>
        <taxon>Eurotiomycetes</taxon>
        <taxon>Eurotiomycetidae</taxon>
        <taxon>Eurotiales</taxon>
        <taxon>Aspergillaceae</taxon>
        <taxon>Aspergillus</taxon>
        <taxon>Aspergillus subgen. Aspergillus</taxon>
    </lineage>
</organism>
<protein>
    <recommendedName>
        <fullName evidence="9">Mid2 domain-containing protein</fullName>
    </recommendedName>
</protein>
<dbReference type="PANTHER" id="PTHR15549:SF30">
    <property type="entry name" value="MID2 DOMAIN-CONTAINING PROTEIN"/>
    <property type="match status" value="1"/>
</dbReference>
<evidence type="ECO:0008006" key="9">
    <source>
        <dbReference type="Google" id="ProtNLM"/>
    </source>
</evidence>
<dbReference type="Proteomes" id="UP000019804">
    <property type="component" value="Unassembled WGS sequence"/>
</dbReference>
<keyword evidence="8" id="KW-1185">Reference proteome</keyword>
<dbReference type="OrthoDB" id="10524601at2759"/>
<sequence length="335" mass="34828">MPSFDRENTSPKNSRMFIRIIDPYSRFAARPDAADTDGIGLPDSGKDPNGAQSYDDGMYYGTSTSQAPPAALSPSNVSPYESTASNNNDVTPTTSSANGNTTSSTTDNSNSDGGGSGGGLRTNTKIAIAIPVAVGGAALIAALVFLVLFMRRRKQRKATGGANTPVNSQVYIPKGNQHGQATPQMEMAAATDPASVPSNNDGWTMPSQTHNLQPPFDGPLPQQHNSAPVLPETYRSNDPGMGIGLALTPEHPVPSPSPPSAGAGAAFPRSRSPFNHPDDTLSDISRVSGRRRDINGDEAGDADADADRASVISSVSSIDEHGHGHGHGHRELGGH</sequence>
<evidence type="ECO:0000256" key="5">
    <source>
        <dbReference type="SAM" id="MobiDB-lite"/>
    </source>
</evidence>
<feature type="region of interest" description="Disordered" evidence="5">
    <location>
        <begin position="25"/>
        <end position="117"/>
    </location>
</feature>
<dbReference type="STRING" id="1388766.A0A017SPW0"/>
<evidence type="ECO:0000256" key="6">
    <source>
        <dbReference type="SAM" id="Phobius"/>
    </source>
</evidence>
<reference evidence="8" key="1">
    <citation type="journal article" date="2014" name="Nat. Commun.">
        <title>Genomic adaptations of the halophilic Dead Sea filamentous fungus Eurotium rubrum.</title>
        <authorList>
            <person name="Kis-Papo T."/>
            <person name="Weig A.R."/>
            <person name="Riley R."/>
            <person name="Persoh D."/>
            <person name="Salamov A."/>
            <person name="Sun H."/>
            <person name="Lipzen A."/>
            <person name="Wasser S.P."/>
            <person name="Rambold G."/>
            <person name="Grigoriev I.V."/>
            <person name="Nevo E."/>
        </authorList>
    </citation>
    <scope>NUCLEOTIDE SEQUENCE [LARGE SCALE GENOMIC DNA]</scope>
    <source>
        <strain evidence="8">CBS 135680</strain>
    </source>
</reference>
<keyword evidence="4 6" id="KW-0472">Membrane</keyword>
<feature type="compositionally biased region" description="Polar residues" evidence="5">
    <location>
        <begin position="61"/>
        <end position="90"/>
    </location>
</feature>
<dbReference type="EMBL" id="KK088412">
    <property type="protein sequence ID" value="EYE98846.1"/>
    <property type="molecule type" value="Genomic_DNA"/>
</dbReference>
<dbReference type="GO" id="GO:0071944">
    <property type="term" value="C:cell periphery"/>
    <property type="evidence" value="ECO:0007669"/>
    <property type="project" value="UniProtKB-ARBA"/>
</dbReference>
<comment type="subcellular location">
    <subcellularLocation>
        <location evidence="1">Membrane</location>
        <topology evidence="1">Single-pass membrane protein</topology>
    </subcellularLocation>
</comment>
<gene>
    <name evidence="7" type="ORF">EURHEDRAFT_399172</name>
</gene>
<proteinExistence type="predicted"/>
<accession>A0A017SPW0</accession>
<feature type="transmembrane region" description="Helical" evidence="6">
    <location>
        <begin position="126"/>
        <end position="149"/>
    </location>
</feature>
<evidence type="ECO:0000313" key="7">
    <source>
        <dbReference type="EMBL" id="EYE98846.1"/>
    </source>
</evidence>
<name>A0A017SPW0_ASPRC</name>
<dbReference type="AlphaFoldDB" id="A0A017SPW0"/>
<dbReference type="PANTHER" id="PTHR15549">
    <property type="entry name" value="PAIRED IMMUNOGLOBULIN-LIKE TYPE 2 RECEPTOR"/>
    <property type="match status" value="1"/>
</dbReference>
<feature type="region of interest" description="Disordered" evidence="5">
    <location>
        <begin position="208"/>
        <end position="335"/>
    </location>
</feature>
<dbReference type="InterPro" id="IPR051694">
    <property type="entry name" value="Immunoregulatory_rcpt-like"/>
</dbReference>
<feature type="compositionally biased region" description="Basic and acidic residues" evidence="5">
    <location>
        <begin position="318"/>
        <end position="335"/>
    </location>
</feature>
<keyword evidence="2 6" id="KW-0812">Transmembrane</keyword>
<dbReference type="HOGENOM" id="CLU_828960_0_0_1"/>
<dbReference type="RefSeq" id="XP_040642534.1">
    <property type="nucleotide sequence ID" value="XM_040779904.1"/>
</dbReference>
<evidence type="ECO:0000256" key="2">
    <source>
        <dbReference type="ARBA" id="ARBA00022692"/>
    </source>
</evidence>
<feature type="compositionally biased region" description="Low complexity" evidence="5">
    <location>
        <begin position="260"/>
        <end position="272"/>
    </location>
</feature>
<evidence type="ECO:0000256" key="3">
    <source>
        <dbReference type="ARBA" id="ARBA00022989"/>
    </source>
</evidence>
<keyword evidence="3 6" id="KW-1133">Transmembrane helix</keyword>
<evidence type="ECO:0000256" key="4">
    <source>
        <dbReference type="ARBA" id="ARBA00023136"/>
    </source>
</evidence>
<feature type="compositionally biased region" description="Low complexity" evidence="5">
    <location>
        <begin position="91"/>
        <end position="111"/>
    </location>
</feature>